<name>A0A2M8KEQ4_9BACT</name>
<dbReference type="PANTHER" id="PTHR33154:SF33">
    <property type="entry name" value="TRANSCRIPTIONAL REPRESSOR SDPR"/>
    <property type="match status" value="1"/>
</dbReference>
<sequence>MAKSPYKIFFHTLGNKTRLEIIHALRTKPMNVTELTEKLPFKQSTISHNLKRLISCQFVHVERKGLYRYYSLNKETIEPLLKIIDKHVDKYCSKVCKNCHE</sequence>
<dbReference type="CDD" id="cd00090">
    <property type="entry name" value="HTH_ARSR"/>
    <property type="match status" value="1"/>
</dbReference>
<dbReference type="Proteomes" id="UP000231450">
    <property type="component" value="Unassembled WGS sequence"/>
</dbReference>
<organism evidence="5 6">
    <name type="scientific">Candidatus Portnoybacteria bacterium CG10_big_fil_rev_8_21_14_0_10_36_7</name>
    <dbReference type="NCBI Taxonomy" id="1974812"/>
    <lineage>
        <taxon>Bacteria</taxon>
        <taxon>Candidatus Portnoyibacteriota</taxon>
    </lineage>
</organism>
<dbReference type="Pfam" id="PF01022">
    <property type="entry name" value="HTH_5"/>
    <property type="match status" value="1"/>
</dbReference>
<dbReference type="EMBL" id="PFDW01000020">
    <property type="protein sequence ID" value="PJE58402.1"/>
    <property type="molecule type" value="Genomic_DNA"/>
</dbReference>
<dbReference type="Gene3D" id="1.10.10.10">
    <property type="entry name" value="Winged helix-like DNA-binding domain superfamily/Winged helix DNA-binding domain"/>
    <property type="match status" value="1"/>
</dbReference>
<dbReference type="GO" id="GO:0003677">
    <property type="term" value="F:DNA binding"/>
    <property type="evidence" value="ECO:0007669"/>
    <property type="project" value="UniProtKB-KW"/>
</dbReference>
<evidence type="ECO:0000256" key="3">
    <source>
        <dbReference type="ARBA" id="ARBA00023163"/>
    </source>
</evidence>
<keyword evidence="1" id="KW-0805">Transcription regulation</keyword>
<comment type="caution">
    <text evidence="5">The sequence shown here is derived from an EMBL/GenBank/DDBJ whole genome shotgun (WGS) entry which is preliminary data.</text>
</comment>
<accession>A0A2M8KEQ4</accession>
<dbReference type="GO" id="GO:0003700">
    <property type="term" value="F:DNA-binding transcription factor activity"/>
    <property type="evidence" value="ECO:0007669"/>
    <property type="project" value="InterPro"/>
</dbReference>
<dbReference type="InterPro" id="IPR011991">
    <property type="entry name" value="ArsR-like_HTH"/>
</dbReference>
<dbReference type="SMART" id="SM00418">
    <property type="entry name" value="HTH_ARSR"/>
    <property type="match status" value="1"/>
</dbReference>
<protein>
    <submittedName>
        <fullName evidence="5">Transcriptional regulator</fullName>
    </submittedName>
</protein>
<dbReference type="PANTHER" id="PTHR33154">
    <property type="entry name" value="TRANSCRIPTIONAL REGULATOR, ARSR FAMILY"/>
    <property type="match status" value="1"/>
</dbReference>
<evidence type="ECO:0000256" key="1">
    <source>
        <dbReference type="ARBA" id="ARBA00023015"/>
    </source>
</evidence>
<dbReference type="InterPro" id="IPR036390">
    <property type="entry name" value="WH_DNA-bd_sf"/>
</dbReference>
<keyword evidence="2" id="KW-0238">DNA-binding</keyword>
<evidence type="ECO:0000313" key="6">
    <source>
        <dbReference type="Proteomes" id="UP000231450"/>
    </source>
</evidence>
<dbReference type="PRINTS" id="PR00778">
    <property type="entry name" value="HTHARSR"/>
</dbReference>
<dbReference type="InterPro" id="IPR051081">
    <property type="entry name" value="HTH_MetalResp_TranReg"/>
</dbReference>
<evidence type="ECO:0000259" key="4">
    <source>
        <dbReference type="PROSITE" id="PS50987"/>
    </source>
</evidence>
<dbReference type="NCBIfam" id="NF033788">
    <property type="entry name" value="HTH_metalloreg"/>
    <property type="match status" value="1"/>
</dbReference>
<evidence type="ECO:0000256" key="2">
    <source>
        <dbReference type="ARBA" id="ARBA00023125"/>
    </source>
</evidence>
<dbReference type="SUPFAM" id="SSF46785">
    <property type="entry name" value="Winged helix' DNA-binding domain"/>
    <property type="match status" value="1"/>
</dbReference>
<keyword evidence="3" id="KW-0804">Transcription</keyword>
<dbReference type="InterPro" id="IPR036388">
    <property type="entry name" value="WH-like_DNA-bd_sf"/>
</dbReference>
<reference evidence="6" key="1">
    <citation type="submission" date="2017-09" db="EMBL/GenBank/DDBJ databases">
        <title>Depth-based differentiation of microbial function through sediment-hosted aquifers and enrichment of novel symbionts in the deep terrestrial subsurface.</title>
        <authorList>
            <person name="Probst A.J."/>
            <person name="Ladd B."/>
            <person name="Jarett J.K."/>
            <person name="Geller-Mcgrath D.E."/>
            <person name="Sieber C.M.K."/>
            <person name="Emerson J.B."/>
            <person name="Anantharaman K."/>
            <person name="Thomas B.C."/>
            <person name="Malmstrom R."/>
            <person name="Stieglmeier M."/>
            <person name="Klingl A."/>
            <person name="Woyke T."/>
            <person name="Ryan C.M."/>
            <person name="Banfield J.F."/>
        </authorList>
    </citation>
    <scope>NUCLEOTIDE SEQUENCE [LARGE SCALE GENOMIC DNA]</scope>
</reference>
<dbReference type="PROSITE" id="PS50987">
    <property type="entry name" value="HTH_ARSR_2"/>
    <property type="match status" value="1"/>
</dbReference>
<dbReference type="AlphaFoldDB" id="A0A2M8KEQ4"/>
<evidence type="ECO:0000313" key="5">
    <source>
        <dbReference type="EMBL" id="PJE58402.1"/>
    </source>
</evidence>
<dbReference type="InterPro" id="IPR001845">
    <property type="entry name" value="HTH_ArsR_DNA-bd_dom"/>
</dbReference>
<proteinExistence type="predicted"/>
<feature type="domain" description="HTH arsR-type" evidence="4">
    <location>
        <begin position="1"/>
        <end position="92"/>
    </location>
</feature>
<gene>
    <name evidence="5" type="ORF">COU81_00965</name>
</gene>